<dbReference type="EMBL" id="MFQP01000066">
    <property type="protein sequence ID" value="OGH87000.1"/>
    <property type="molecule type" value="Genomic_DNA"/>
</dbReference>
<sequence length="198" mass="22175">MKYLFLNDINPVIRFLIISDVVIIGAGGLLGPIFAIFVEDFVVGGNEVVAGIAAAIYLSTKSVLQIPTAHMIDRIKGERDDFWLMFIFSILSALIPLFYLIVRTPFELYAVQFLLGLFTSITFPTYMAIFTRHIDKHKEATEWGVYFTIIDITSAVLAALGGFVAGYFGFQVLICMVVFLSVVGSLLLWPIKPYLRFK</sequence>
<name>A0A1F6NT76_9BACT</name>
<dbReference type="InterPro" id="IPR036259">
    <property type="entry name" value="MFS_trans_sf"/>
</dbReference>
<gene>
    <name evidence="8" type="ORF">A2206_00365</name>
</gene>
<evidence type="ECO:0000256" key="5">
    <source>
        <dbReference type="ARBA" id="ARBA00022989"/>
    </source>
</evidence>
<feature type="transmembrane region" description="Helical" evidence="7">
    <location>
        <begin position="143"/>
        <end position="164"/>
    </location>
</feature>
<protein>
    <recommendedName>
        <fullName evidence="10">Major facilitator superfamily (MFS) profile domain-containing protein</fullName>
    </recommendedName>
</protein>
<proteinExistence type="predicted"/>
<comment type="subcellular location">
    <subcellularLocation>
        <location evidence="1">Cell membrane</location>
        <topology evidence="1">Multi-pass membrane protein</topology>
    </subcellularLocation>
</comment>
<dbReference type="Gene3D" id="1.20.1250.20">
    <property type="entry name" value="MFS general substrate transporter like domains"/>
    <property type="match status" value="1"/>
</dbReference>
<keyword evidence="5 7" id="KW-1133">Transmembrane helix</keyword>
<keyword evidence="2" id="KW-0813">Transport</keyword>
<accession>A0A1F6NT76</accession>
<evidence type="ECO:0000313" key="9">
    <source>
        <dbReference type="Proteomes" id="UP000177151"/>
    </source>
</evidence>
<dbReference type="PANTHER" id="PTHR23517">
    <property type="entry name" value="RESISTANCE PROTEIN MDTM, PUTATIVE-RELATED-RELATED"/>
    <property type="match status" value="1"/>
</dbReference>
<dbReference type="InterPro" id="IPR011701">
    <property type="entry name" value="MFS"/>
</dbReference>
<keyword evidence="4 7" id="KW-0812">Transmembrane</keyword>
<dbReference type="Pfam" id="PF07690">
    <property type="entry name" value="MFS_1"/>
    <property type="match status" value="1"/>
</dbReference>
<evidence type="ECO:0000256" key="2">
    <source>
        <dbReference type="ARBA" id="ARBA00022448"/>
    </source>
</evidence>
<dbReference type="InterPro" id="IPR050171">
    <property type="entry name" value="MFS_Transporters"/>
</dbReference>
<comment type="caution">
    <text evidence="8">The sequence shown here is derived from an EMBL/GenBank/DDBJ whole genome shotgun (WGS) entry which is preliminary data.</text>
</comment>
<feature type="transmembrane region" description="Helical" evidence="7">
    <location>
        <begin position="12"/>
        <end position="35"/>
    </location>
</feature>
<evidence type="ECO:0000256" key="1">
    <source>
        <dbReference type="ARBA" id="ARBA00004651"/>
    </source>
</evidence>
<evidence type="ECO:0000256" key="6">
    <source>
        <dbReference type="ARBA" id="ARBA00023136"/>
    </source>
</evidence>
<feature type="transmembrane region" description="Helical" evidence="7">
    <location>
        <begin position="170"/>
        <end position="189"/>
    </location>
</feature>
<dbReference type="SUPFAM" id="SSF103473">
    <property type="entry name" value="MFS general substrate transporter"/>
    <property type="match status" value="1"/>
</dbReference>
<dbReference type="AlphaFoldDB" id="A0A1F6NT76"/>
<feature type="transmembrane region" description="Helical" evidence="7">
    <location>
        <begin position="81"/>
        <end position="102"/>
    </location>
</feature>
<feature type="transmembrane region" description="Helical" evidence="7">
    <location>
        <begin position="108"/>
        <end position="131"/>
    </location>
</feature>
<keyword evidence="3" id="KW-1003">Cell membrane</keyword>
<dbReference type="GO" id="GO:0005886">
    <property type="term" value="C:plasma membrane"/>
    <property type="evidence" value="ECO:0007669"/>
    <property type="project" value="UniProtKB-SubCell"/>
</dbReference>
<dbReference type="GO" id="GO:0022857">
    <property type="term" value="F:transmembrane transporter activity"/>
    <property type="evidence" value="ECO:0007669"/>
    <property type="project" value="InterPro"/>
</dbReference>
<organism evidence="8 9">
    <name type="scientific">Candidatus Magasanikbacteria bacterium RIFOXYA1_FULL_40_8</name>
    <dbReference type="NCBI Taxonomy" id="1798694"/>
    <lineage>
        <taxon>Bacteria</taxon>
        <taxon>Candidatus Magasanikiibacteriota</taxon>
    </lineage>
</organism>
<evidence type="ECO:0008006" key="10">
    <source>
        <dbReference type="Google" id="ProtNLM"/>
    </source>
</evidence>
<evidence type="ECO:0000313" key="8">
    <source>
        <dbReference type="EMBL" id="OGH87000.1"/>
    </source>
</evidence>
<evidence type="ECO:0000256" key="7">
    <source>
        <dbReference type="SAM" id="Phobius"/>
    </source>
</evidence>
<evidence type="ECO:0000256" key="4">
    <source>
        <dbReference type="ARBA" id="ARBA00022692"/>
    </source>
</evidence>
<keyword evidence="6 7" id="KW-0472">Membrane</keyword>
<evidence type="ECO:0000256" key="3">
    <source>
        <dbReference type="ARBA" id="ARBA00022475"/>
    </source>
</evidence>
<dbReference type="Proteomes" id="UP000177151">
    <property type="component" value="Unassembled WGS sequence"/>
</dbReference>
<reference evidence="8 9" key="1">
    <citation type="journal article" date="2016" name="Nat. Commun.">
        <title>Thousands of microbial genomes shed light on interconnected biogeochemical processes in an aquifer system.</title>
        <authorList>
            <person name="Anantharaman K."/>
            <person name="Brown C.T."/>
            <person name="Hug L.A."/>
            <person name="Sharon I."/>
            <person name="Castelle C.J."/>
            <person name="Probst A.J."/>
            <person name="Thomas B.C."/>
            <person name="Singh A."/>
            <person name="Wilkins M.J."/>
            <person name="Karaoz U."/>
            <person name="Brodie E.L."/>
            <person name="Williams K.H."/>
            <person name="Hubbard S.S."/>
            <person name="Banfield J.F."/>
        </authorList>
    </citation>
    <scope>NUCLEOTIDE SEQUENCE [LARGE SCALE GENOMIC DNA]</scope>
</reference>